<keyword evidence="3" id="KW-1185">Reference proteome</keyword>
<evidence type="ECO:0000313" key="3">
    <source>
        <dbReference type="Proteomes" id="UP000794436"/>
    </source>
</evidence>
<comment type="caution">
    <text evidence="2">The sequence shown here is derived from an EMBL/GenBank/DDBJ whole genome shotgun (WGS) entry which is preliminary data.</text>
</comment>
<feature type="compositionally biased region" description="Acidic residues" evidence="1">
    <location>
        <begin position="195"/>
        <end position="209"/>
    </location>
</feature>
<sequence>MITAYHVSTQDNLRTIKRTVCDDSNRDGLLFRAKVASFTTTKWKGELPDFSPYPRSFAEGEYGSRYRMEFDPADFKKFFMADTDRDGVRQVHFLLLEKSKSLEKELAKKVRALLKKRKWEYNRWDEFFPKGNANDYSWDSPSYVGKVFVNVMFWHDVKLKKADKVVKRGLTYTIEPPVTALSTKEWLNTLRVEESSDESDEEPDSENDGVDVITSGLNSQNLSD</sequence>
<dbReference type="EMBL" id="SPLM01000008">
    <property type="protein sequence ID" value="TMW66625.1"/>
    <property type="molecule type" value="Genomic_DNA"/>
</dbReference>
<dbReference type="OrthoDB" id="10585077at2759"/>
<proteinExistence type="predicted"/>
<evidence type="ECO:0000256" key="1">
    <source>
        <dbReference type="SAM" id="MobiDB-lite"/>
    </source>
</evidence>
<feature type="region of interest" description="Disordered" evidence="1">
    <location>
        <begin position="192"/>
        <end position="224"/>
    </location>
</feature>
<evidence type="ECO:0000313" key="2">
    <source>
        <dbReference type="EMBL" id="TMW66625.1"/>
    </source>
</evidence>
<protein>
    <submittedName>
        <fullName evidence="2">Uncharacterized protein</fullName>
    </submittedName>
</protein>
<dbReference type="AlphaFoldDB" id="A0A8K1CNJ9"/>
<dbReference type="Proteomes" id="UP000794436">
    <property type="component" value="Unassembled WGS sequence"/>
</dbReference>
<feature type="compositionally biased region" description="Polar residues" evidence="1">
    <location>
        <begin position="215"/>
        <end position="224"/>
    </location>
</feature>
<organism evidence="2 3">
    <name type="scientific">Pythium oligandrum</name>
    <name type="common">Mycoparasitic fungus</name>
    <dbReference type="NCBI Taxonomy" id="41045"/>
    <lineage>
        <taxon>Eukaryota</taxon>
        <taxon>Sar</taxon>
        <taxon>Stramenopiles</taxon>
        <taxon>Oomycota</taxon>
        <taxon>Peronosporomycetes</taxon>
        <taxon>Pythiales</taxon>
        <taxon>Pythiaceae</taxon>
        <taxon>Pythium</taxon>
    </lineage>
</organism>
<gene>
    <name evidence="2" type="ORF">Poli38472_014601</name>
</gene>
<name>A0A8K1CNJ9_PYTOL</name>
<reference evidence="2" key="1">
    <citation type="submission" date="2019-03" db="EMBL/GenBank/DDBJ databases">
        <title>Long read genome sequence of the mycoparasitic Pythium oligandrum ATCC 38472 isolated from sugarbeet rhizosphere.</title>
        <authorList>
            <person name="Gaulin E."/>
        </authorList>
    </citation>
    <scope>NUCLEOTIDE SEQUENCE</scope>
    <source>
        <strain evidence="2">ATCC 38472_TT</strain>
    </source>
</reference>
<accession>A0A8K1CNJ9</accession>